<feature type="region of interest" description="Disordered" evidence="3">
    <location>
        <begin position="1"/>
        <end position="20"/>
    </location>
</feature>
<feature type="region of interest" description="Disordered" evidence="3">
    <location>
        <begin position="416"/>
        <end position="464"/>
    </location>
</feature>
<dbReference type="InterPro" id="IPR052799">
    <property type="entry name" value="Rho_GAP_Regulators"/>
</dbReference>
<feature type="region of interest" description="Disordered" evidence="3">
    <location>
        <begin position="947"/>
        <end position="969"/>
    </location>
</feature>
<evidence type="ECO:0000313" key="7">
    <source>
        <dbReference type="Proteomes" id="UP000825729"/>
    </source>
</evidence>
<feature type="compositionally biased region" description="Polar residues" evidence="3">
    <location>
        <begin position="596"/>
        <end position="643"/>
    </location>
</feature>
<dbReference type="PROSITE" id="PS50238">
    <property type="entry name" value="RHOGAP"/>
    <property type="match status" value="1"/>
</dbReference>
<dbReference type="Pfam" id="PF14389">
    <property type="entry name" value="Lzipper-MIP1"/>
    <property type="match status" value="1"/>
</dbReference>
<evidence type="ECO:0000259" key="5">
    <source>
        <dbReference type="PROSITE" id="PS50238"/>
    </source>
</evidence>
<keyword evidence="2" id="KW-0175">Coiled coil</keyword>
<comment type="caution">
    <text evidence="6">The sequence shown here is derived from an EMBL/GenBank/DDBJ whole genome shotgun (WGS) entry which is preliminary data.</text>
</comment>
<feature type="region of interest" description="Disordered" evidence="3">
    <location>
        <begin position="1004"/>
        <end position="1024"/>
    </location>
</feature>
<feature type="domain" description="Rho-GAP" evidence="5">
    <location>
        <begin position="187"/>
        <end position="386"/>
    </location>
</feature>
<feature type="compositionally biased region" description="Basic and acidic residues" evidence="3">
    <location>
        <begin position="576"/>
        <end position="594"/>
    </location>
</feature>
<keyword evidence="7" id="KW-1185">Reference proteome</keyword>
<dbReference type="Proteomes" id="UP000825729">
    <property type="component" value="Unassembled WGS sequence"/>
</dbReference>
<dbReference type="EMBL" id="JAINDJ010000004">
    <property type="protein sequence ID" value="KAG9450792.1"/>
    <property type="molecule type" value="Genomic_DNA"/>
</dbReference>
<feature type="region of interest" description="Disordered" evidence="3">
    <location>
        <begin position="1037"/>
        <end position="1125"/>
    </location>
</feature>
<evidence type="ECO:0000256" key="1">
    <source>
        <dbReference type="ARBA" id="ARBA00022468"/>
    </source>
</evidence>
<gene>
    <name evidence="6" type="ORF">H6P81_010757</name>
</gene>
<reference evidence="6 7" key="1">
    <citation type="submission" date="2021-07" db="EMBL/GenBank/DDBJ databases">
        <title>The Aristolochia fimbriata genome: insights into angiosperm evolution, floral development and chemical biosynthesis.</title>
        <authorList>
            <person name="Jiao Y."/>
        </authorList>
    </citation>
    <scope>NUCLEOTIDE SEQUENCE [LARGE SCALE GENOMIC DNA]</scope>
    <source>
        <strain evidence="6">IBCAS-2021</strain>
        <tissue evidence="6">Leaf</tissue>
    </source>
</reference>
<dbReference type="SMART" id="SM00324">
    <property type="entry name" value="RhoGAP"/>
    <property type="match status" value="1"/>
</dbReference>
<dbReference type="GO" id="GO:0007165">
    <property type="term" value="P:signal transduction"/>
    <property type="evidence" value="ECO:0007669"/>
    <property type="project" value="InterPro"/>
</dbReference>
<proteinExistence type="predicted"/>
<accession>A0AAV7ET21</accession>
<feature type="compositionally biased region" description="Polar residues" evidence="3">
    <location>
        <begin position="1101"/>
        <end position="1125"/>
    </location>
</feature>
<feature type="region of interest" description="Disordered" evidence="3">
    <location>
        <begin position="1186"/>
        <end position="1514"/>
    </location>
</feature>
<feature type="compositionally biased region" description="Polar residues" evidence="3">
    <location>
        <begin position="1073"/>
        <end position="1088"/>
    </location>
</feature>
<keyword evidence="1" id="KW-0343">GTPase activation</keyword>
<feature type="domain" description="PH" evidence="4">
    <location>
        <begin position="34"/>
        <end position="141"/>
    </location>
</feature>
<dbReference type="Pfam" id="PF00169">
    <property type="entry name" value="PH"/>
    <property type="match status" value="1"/>
</dbReference>
<feature type="compositionally biased region" description="Polar residues" evidence="3">
    <location>
        <begin position="1207"/>
        <end position="1237"/>
    </location>
</feature>
<dbReference type="CDD" id="cd00159">
    <property type="entry name" value="RhoGAP"/>
    <property type="match status" value="1"/>
</dbReference>
<feature type="compositionally biased region" description="Low complexity" evidence="3">
    <location>
        <begin position="649"/>
        <end position="658"/>
    </location>
</feature>
<dbReference type="PANTHER" id="PTHR46265">
    <property type="entry name" value="RHO GTPASE-ACTIVATING PROTEIN 7"/>
    <property type="match status" value="1"/>
</dbReference>
<feature type="compositionally biased region" description="Basic and acidic residues" evidence="3">
    <location>
        <begin position="455"/>
        <end position="464"/>
    </location>
</feature>
<dbReference type="InterPro" id="IPR011993">
    <property type="entry name" value="PH-like_dom_sf"/>
</dbReference>
<feature type="compositionally biased region" description="Low complexity" evidence="3">
    <location>
        <begin position="1328"/>
        <end position="1340"/>
    </location>
</feature>
<feature type="coiled-coil region" evidence="2">
    <location>
        <begin position="820"/>
        <end position="847"/>
    </location>
</feature>
<dbReference type="InterPro" id="IPR001849">
    <property type="entry name" value="PH_domain"/>
</dbReference>
<dbReference type="Pfam" id="PF00620">
    <property type="entry name" value="RhoGAP"/>
    <property type="match status" value="1"/>
</dbReference>
<name>A0AAV7ET21_ARIFI</name>
<dbReference type="InterPro" id="IPR000198">
    <property type="entry name" value="RhoGAP_dom"/>
</dbReference>
<evidence type="ECO:0000313" key="6">
    <source>
        <dbReference type="EMBL" id="KAG9450792.1"/>
    </source>
</evidence>
<dbReference type="PANTHER" id="PTHR46265:SF23">
    <property type="entry name" value="PROTEIN FOR RHO-LIKE GTPASE FAMILY PROTEIN, PUTATIVE-RELATED"/>
    <property type="match status" value="1"/>
</dbReference>
<dbReference type="InterPro" id="IPR008936">
    <property type="entry name" value="Rho_GTPase_activation_prot"/>
</dbReference>
<evidence type="ECO:0000256" key="2">
    <source>
        <dbReference type="SAM" id="Coils"/>
    </source>
</evidence>
<feature type="compositionally biased region" description="Low complexity" evidence="3">
    <location>
        <begin position="1061"/>
        <end position="1072"/>
    </location>
</feature>
<feature type="compositionally biased region" description="Polar residues" evidence="3">
    <location>
        <begin position="1143"/>
        <end position="1153"/>
    </location>
</feature>
<feature type="compositionally biased region" description="Polar residues" evidence="3">
    <location>
        <begin position="1341"/>
        <end position="1366"/>
    </location>
</feature>
<feature type="compositionally biased region" description="Basic and acidic residues" evidence="3">
    <location>
        <begin position="506"/>
        <end position="543"/>
    </location>
</feature>
<feature type="compositionally biased region" description="Basic and acidic residues" evidence="3">
    <location>
        <begin position="553"/>
        <end position="568"/>
    </location>
</feature>
<dbReference type="SUPFAM" id="SSF50729">
    <property type="entry name" value="PH domain-like"/>
    <property type="match status" value="1"/>
</dbReference>
<feature type="compositionally biased region" description="Basic and acidic residues" evidence="3">
    <location>
        <begin position="1253"/>
        <end position="1272"/>
    </location>
</feature>
<dbReference type="InterPro" id="IPR025757">
    <property type="entry name" value="MIP1_Leuzipper"/>
</dbReference>
<dbReference type="PROSITE" id="PS50003">
    <property type="entry name" value="PH_DOMAIN"/>
    <property type="match status" value="1"/>
</dbReference>
<dbReference type="SUPFAM" id="SSF48350">
    <property type="entry name" value="GTPase activation domain, GAP"/>
    <property type="match status" value="1"/>
</dbReference>
<organism evidence="6 7">
    <name type="scientific">Aristolochia fimbriata</name>
    <name type="common">White veined hardy Dutchman's pipe vine</name>
    <dbReference type="NCBI Taxonomy" id="158543"/>
    <lineage>
        <taxon>Eukaryota</taxon>
        <taxon>Viridiplantae</taxon>
        <taxon>Streptophyta</taxon>
        <taxon>Embryophyta</taxon>
        <taxon>Tracheophyta</taxon>
        <taxon>Spermatophyta</taxon>
        <taxon>Magnoliopsida</taxon>
        <taxon>Magnoliidae</taxon>
        <taxon>Piperales</taxon>
        <taxon>Aristolochiaceae</taxon>
        <taxon>Aristolochia</taxon>
    </lineage>
</organism>
<feature type="compositionally biased region" description="Polar residues" evidence="3">
    <location>
        <begin position="1395"/>
        <end position="1422"/>
    </location>
</feature>
<evidence type="ECO:0008006" key="8">
    <source>
        <dbReference type="Google" id="ProtNLM"/>
    </source>
</evidence>
<protein>
    <recommendedName>
        <fullName evidence="8">Rho GTPase-activating protein REN1-like</fullName>
    </recommendedName>
</protein>
<dbReference type="Gene3D" id="1.10.555.10">
    <property type="entry name" value="Rho GTPase activation protein"/>
    <property type="match status" value="1"/>
</dbReference>
<dbReference type="GO" id="GO:0005096">
    <property type="term" value="F:GTPase activator activity"/>
    <property type="evidence" value="ECO:0007669"/>
    <property type="project" value="UniProtKB-KW"/>
</dbReference>
<feature type="compositionally biased region" description="Basic and acidic residues" evidence="3">
    <location>
        <begin position="481"/>
        <end position="496"/>
    </location>
</feature>
<evidence type="ECO:0000256" key="3">
    <source>
        <dbReference type="SAM" id="MobiDB-lite"/>
    </source>
</evidence>
<evidence type="ECO:0000259" key="4">
    <source>
        <dbReference type="PROSITE" id="PS50003"/>
    </source>
</evidence>
<feature type="region of interest" description="Disordered" evidence="3">
    <location>
        <begin position="477"/>
        <end position="701"/>
    </location>
</feature>
<feature type="compositionally biased region" description="Low complexity" evidence="3">
    <location>
        <begin position="1449"/>
        <end position="1467"/>
    </location>
</feature>
<feature type="coiled-coil region" evidence="2">
    <location>
        <begin position="729"/>
        <end position="795"/>
    </location>
</feature>
<sequence length="1514" mass="165602">MVSRNAEVPQGDGGMTSTNSFSVDQLRSRQGSNTVFKSGPLLISSKGLGWTSWKKRWFILTRTSLVFYRSDPNAPSQKGSEANSTLGGIDLNSSGSVIVRADKKLLTVLFPGGRDGRTFTLKAETSEDMYEWKTALESALAQAPNATHVMSQTGILRNDAADATEGSSDQWHKKPVKSLVVGRPILLALEDIDGNPSFLEKALTFMEECGIKVEGILRQAADVEEVERRVREYEQGKDEFSPDEDAHVVADCIKHILRELPTSPVPAACCTALLEAFRSERALRINAMRSVVFEKFPEPNRRLLQRILKMMRTVVAHKAENRMSTSAVAACMAPLLLRPLLAGDCQFEDDFQMGGDGSLQLLQAAAAANHAQAIVITLLEEYHNIFSDASFTSEIYTDSEGSYTEDEEYTDDEILDDDEYDDHDNDLYSQSEDDPDRQMSGRYSGSSGIEDTDSEYSKEDDTGSAKCLKIEEYFEGNENTSGEKDPPAHLDVKDFEVIDLGTESPEPVKDFEPNEKPSMRKDILEDNEKQVPKDNEKQMRENNEIQVAEDDEKQLSERHNSKANEKQLAEQCNSEADERPLAEQHSCAADDKIPMEQQNLLAHENTASSNTYMQSVTDKSPSTIDVGSPESLENMQVSANATRQCHLHSQPSSSLSTSEVCEASNTKSSQKAPHPKGRSLNKSSSINKSTKKSNDATGVKRHAIWGRTAAKKNLSMEAVDIPNEDEIEIQKLEFSKADLEKKIMLEAEENALLQETLERHRKSLNERRVALEKEVIRLQEQLQKERDLRASLEAGLGLISGPPPNASNIDSKTRAKLEEVTLAEADVANLKEKVSNLHQQLNQERQINHSSNVILCGHDQNISKDVMPWNHKNDCSPRTEDLLPGADCKSILEHEMPLSSNIPPTDKQQNVSSSQDTIPVDHDLDLAREKLPTAKLQTYSFDTKIDGSKLSEHPVSPAQEQRQQQQESGFVTDLPSVENAKSAILTADRSNSISNSACPFEKSGHGLSKGCVSRRQEQSQEQEVDLAAVPQIIENAKSAVPKADPSSISKSKSGHLFDTNSSKSLECSVSLSHKQSQEQLEMGQTTDTPIDMKAKYVVSTDDPSSLSKSMPSEHTSEPSNASNLESSVLTLNPLSEDNLKSAEGTSDLSSVSSPCVPEPITDPLVVDKRKSAELTTVLSCNKNLKSAEDTSDLSSAQSNRDVELTCDPSSLNNPKSSKFTKVLSSEKNLKSAQLTDDLSSEKNLKSAGSAIDSLREELPFKENESDPSDVKGPESIAETVGGTSEDKKSSTDELQPNGMPQDLPSSTNKLPSKNCALEDQKSSINELQSSGTSQDQSSSTNKSPPKNTQAESSVNNPKRTTNNTANDPPPSTDKPSLGSLSSNDNSKKAKKRLPGSTSDGSTTAVREASSQKSTEASNSLSKAESLPVKSATSSKRSKGSRLSNDDPSKSASVSSSKKSSGKEGNSSTISRITNRFNFRKDRRSKSVDLQNYEFHIEGPFSDVPEPTAPPGKNS</sequence>
<dbReference type="Gene3D" id="2.30.29.30">
    <property type="entry name" value="Pleckstrin-homology domain (PH domain)/Phosphotyrosine-binding domain (PTB)"/>
    <property type="match status" value="1"/>
</dbReference>
<dbReference type="CDD" id="cd00821">
    <property type="entry name" value="PH"/>
    <property type="match status" value="1"/>
</dbReference>
<dbReference type="SMART" id="SM00233">
    <property type="entry name" value="PH"/>
    <property type="match status" value="1"/>
</dbReference>
<feature type="region of interest" description="Disordered" evidence="3">
    <location>
        <begin position="1137"/>
        <end position="1162"/>
    </location>
</feature>